<organism evidence="13 14">
    <name type="scientific">Methylobacterium crusticola</name>
    <dbReference type="NCBI Taxonomy" id="1697972"/>
    <lineage>
        <taxon>Bacteria</taxon>
        <taxon>Pseudomonadati</taxon>
        <taxon>Pseudomonadota</taxon>
        <taxon>Alphaproteobacteria</taxon>
        <taxon>Hyphomicrobiales</taxon>
        <taxon>Methylobacteriaceae</taxon>
        <taxon>Methylobacterium</taxon>
    </lineage>
</organism>
<dbReference type="InterPro" id="IPR058781">
    <property type="entry name" value="HH_AprE-like"/>
</dbReference>
<dbReference type="RefSeq" id="WP_128565996.1">
    <property type="nucleotide sequence ID" value="NZ_BPQH01000011.1"/>
</dbReference>
<keyword evidence="7" id="KW-1133">Transmembrane helix</keyword>
<feature type="domain" description="AprE-like beta-barrel" evidence="12">
    <location>
        <begin position="323"/>
        <end position="412"/>
    </location>
</feature>
<accession>A0ABQ4QZH0</accession>
<dbReference type="InterPro" id="IPR058982">
    <property type="entry name" value="Beta-barrel_AprE"/>
</dbReference>
<evidence type="ECO:0000256" key="1">
    <source>
        <dbReference type="ARBA" id="ARBA00004377"/>
    </source>
</evidence>
<dbReference type="PANTHER" id="PTHR30386:SF17">
    <property type="entry name" value="ALKALINE PROTEASE SECRETION PROTEIN APRE"/>
    <property type="match status" value="1"/>
</dbReference>
<keyword evidence="14" id="KW-1185">Reference proteome</keyword>
<reference evidence="13" key="1">
    <citation type="journal article" date="2021" name="Front. Microbiol.">
        <title>Comprehensive Comparative Genomics and Phenotyping of Methylobacterium Species.</title>
        <authorList>
            <person name="Alessa O."/>
            <person name="Ogura Y."/>
            <person name="Fujitani Y."/>
            <person name="Takami H."/>
            <person name="Hayashi T."/>
            <person name="Sahin N."/>
            <person name="Tani A."/>
        </authorList>
    </citation>
    <scope>NUCLEOTIDE SEQUENCE</scope>
    <source>
        <strain evidence="13">KCTC 52305</strain>
    </source>
</reference>
<gene>
    <name evidence="13" type="primary">prsE_1</name>
    <name evidence="13" type="ORF">OPKNFCMD_3564</name>
</gene>
<keyword evidence="6" id="KW-0812">Transmembrane</keyword>
<dbReference type="Proteomes" id="UP001055167">
    <property type="component" value="Unassembled WGS sequence"/>
</dbReference>
<evidence type="ECO:0000256" key="9">
    <source>
        <dbReference type="RuleBase" id="RU365093"/>
    </source>
</evidence>
<dbReference type="InterPro" id="IPR010129">
    <property type="entry name" value="T1SS_HlyD"/>
</dbReference>
<evidence type="ECO:0000256" key="2">
    <source>
        <dbReference type="ARBA" id="ARBA00009477"/>
    </source>
</evidence>
<evidence type="ECO:0000256" key="4">
    <source>
        <dbReference type="ARBA" id="ARBA00022475"/>
    </source>
</evidence>
<dbReference type="Pfam" id="PF25994">
    <property type="entry name" value="HH_AprE"/>
    <property type="match status" value="1"/>
</dbReference>
<evidence type="ECO:0000259" key="12">
    <source>
        <dbReference type="Pfam" id="PF26002"/>
    </source>
</evidence>
<dbReference type="PANTHER" id="PTHR30386">
    <property type="entry name" value="MEMBRANE FUSION SUBUNIT OF EMRAB-TOLC MULTIDRUG EFFLUX PUMP"/>
    <property type="match status" value="1"/>
</dbReference>
<proteinExistence type="inferred from homology"/>
<keyword evidence="10" id="KW-0175">Coiled coil</keyword>
<comment type="subcellular location">
    <subcellularLocation>
        <location evidence="1 9">Cell inner membrane</location>
        <topology evidence="1 9">Single-pass membrane protein</topology>
    </subcellularLocation>
</comment>
<dbReference type="Gene3D" id="2.40.50.100">
    <property type="match status" value="1"/>
</dbReference>
<keyword evidence="4 9" id="KW-1003">Cell membrane</keyword>
<protein>
    <recommendedName>
        <fullName evidence="9">Membrane fusion protein (MFP) family protein</fullName>
    </recommendedName>
</protein>
<evidence type="ECO:0000256" key="8">
    <source>
        <dbReference type="ARBA" id="ARBA00023136"/>
    </source>
</evidence>
<dbReference type="EMBL" id="BPQH01000011">
    <property type="protein sequence ID" value="GJD50817.1"/>
    <property type="molecule type" value="Genomic_DNA"/>
</dbReference>
<feature type="coiled-coil region" evidence="10">
    <location>
        <begin position="159"/>
        <end position="231"/>
    </location>
</feature>
<reference evidence="13" key="2">
    <citation type="submission" date="2021-08" db="EMBL/GenBank/DDBJ databases">
        <authorList>
            <person name="Tani A."/>
            <person name="Ola A."/>
            <person name="Ogura Y."/>
            <person name="Katsura K."/>
            <person name="Hayashi T."/>
        </authorList>
    </citation>
    <scope>NUCLEOTIDE SEQUENCE</scope>
    <source>
        <strain evidence="13">KCTC 52305</strain>
    </source>
</reference>
<evidence type="ECO:0000259" key="11">
    <source>
        <dbReference type="Pfam" id="PF25994"/>
    </source>
</evidence>
<comment type="similarity">
    <text evidence="2 9">Belongs to the membrane fusion protein (MFP) (TC 8.A.1) family.</text>
</comment>
<dbReference type="Pfam" id="PF26002">
    <property type="entry name" value="Beta-barrel_AprE"/>
    <property type="match status" value="1"/>
</dbReference>
<evidence type="ECO:0000256" key="7">
    <source>
        <dbReference type="ARBA" id="ARBA00022989"/>
    </source>
</evidence>
<dbReference type="PRINTS" id="PR01490">
    <property type="entry name" value="RTXTOXIND"/>
</dbReference>
<evidence type="ECO:0000313" key="13">
    <source>
        <dbReference type="EMBL" id="GJD50817.1"/>
    </source>
</evidence>
<keyword evidence="5 9" id="KW-0997">Cell inner membrane</keyword>
<dbReference type="InterPro" id="IPR050739">
    <property type="entry name" value="MFP"/>
</dbReference>
<keyword evidence="8" id="KW-0472">Membrane</keyword>
<comment type="caution">
    <text evidence="13">The sequence shown here is derived from an EMBL/GenBank/DDBJ whole genome shotgun (WGS) entry which is preliminary data.</text>
</comment>
<evidence type="ECO:0000313" key="14">
    <source>
        <dbReference type="Proteomes" id="UP001055167"/>
    </source>
</evidence>
<dbReference type="Gene3D" id="2.40.30.170">
    <property type="match status" value="1"/>
</dbReference>
<evidence type="ECO:0000256" key="6">
    <source>
        <dbReference type="ARBA" id="ARBA00022692"/>
    </source>
</evidence>
<feature type="domain" description="AprE-like long alpha-helical hairpin" evidence="11">
    <location>
        <begin position="92"/>
        <end position="281"/>
    </location>
</feature>
<evidence type="ECO:0000256" key="5">
    <source>
        <dbReference type="ARBA" id="ARBA00022519"/>
    </source>
</evidence>
<dbReference type="NCBIfam" id="TIGR01843">
    <property type="entry name" value="type_I_hlyD"/>
    <property type="match status" value="1"/>
</dbReference>
<sequence length="435" mass="47350">MDAMTPETRASIRRHLLAGAVGGGLLFVGAGGWAATAEFSGAVVTAGSLVVESDVKKVQHPTGGVVGALRVKNGDHVAAGDVLLRLDETVLQANLAIVTRSIDESLARRARLEAERDGAGAASFPDALLARDRDPVVAGLVAGERRLFEMRLSAREGQKSQLAERVGQLDEQIRGLDEQIAAKGREIALIEQELTGVRDLWSKKLVPLQRVNALERDLARLEGERGTLVSTIAQVRGKITETRLQILQIDQDLRTEVGKELAEIRSKMSEYAERRITADDQLRRVEIRAPQAGTVHQLAVHTVGGVVSPGADIMLIVPTADHLTVEAKLAPQDIDQVQRGQAASLRFSAFNQRTTPVLNGEVSRVSPDLTTDPRNGQGYYTARIAIPEPEMRRLGTLRLTPGMPVEAFIQTQPRTVLTYFTKPMSDQIARAFREK</sequence>
<keyword evidence="3 9" id="KW-0813">Transport</keyword>
<evidence type="ECO:0000256" key="3">
    <source>
        <dbReference type="ARBA" id="ARBA00022448"/>
    </source>
</evidence>
<evidence type="ECO:0000256" key="10">
    <source>
        <dbReference type="SAM" id="Coils"/>
    </source>
</evidence>
<name>A0ABQ4QZH0_9HYPH</name>
<dbReference type="Gene3D" id="1.10.287.1490">
    <property type="match status" value="1"/>
</dbReference>